<keyword evidence="6" id="KW-1185">Reference proteome</keyword>
<dbReference type="InterPro" id="IPR036388">
    <property type="entry name" value="WH-like_DNA-bd_sf"/>
</dbReference>
<evidence type="ECO:0000256" key="1">
    <source>
        <dbReference type="ARBA" id="ARBA00023015"/>
    </source>
</evidence>
<name>A0A3A5H7X8_9ACTN</name>
<dbReference type="GO" id="GO:0003677">
    <property type="term" value="F:DNA binding"/>
    <property type="evidence" value="ECO:0007669"/>
    <property type="project" value="UniProtKB-KW"/>
</dbReference>
<feature type="domain" description="HTH hxlR-type" evidence="4">
    <location>
        <begin position="21"/>
        <end position="120"/>
    </location>
</feature>
<evidence type="ECO:0000313" key="6">
    <source>
        <dbReference type="Proteomes" id="UP000276542"/>
    </source>
</evidence>
<dbReference type="SUPFAM" id="SSF46785">
    <property type="entry name" value="Winged helix' DNA-binding domain"/>
    <property type="match status" value="1"/>
</dbReference>
<dbReference type="InterPro" id="IPR036390">
    <property type="entry name" value="WH_DNA-bd_sf"/>
</dbReference>
<evidence type="ECO:0000256" key="3">
    <source>
        <dbReference type="ARBA" id="ARBA00023163"/>
    </source>
</evidence>
<keyword evidence="1" id="KW-0805">Transcription regulation</keyword>
<keyword evidence="2" id="KW-0238">DNA-binding</keyword>
<dbReference type="Proteomes" id="UP000276542">
    <property type="component" value="Unassembled WGS sequence"/>
</dbReference>
<dbReference type="PROSITE" id="PS51118">
    <property type="entry name" value="HTH_HXLR"/>
    <property type="match status" value="1"/>
</dbReference>
<dbReference type="InterPro" id="IPR002577">
    <property type="entry name" value="HTH_HxlR"/>
</dbReference>
<dbReference type="EMBL" id="QYRP01000002">
    <property type="protein sequence ID" value="RJS46766.1"/>
    <property type="molecule type" value="Genomic_DNA"/>
</dbReference>
<reference evidence="6" key="1">
    <citation type="submission" date="2018-09" db="EMBL/GenBank/DDBJ databases">
        <authorList>
            <person name="Zhu H."/>
        </authorList>
    </citation>
    <scope>NUCLEOTIDE SEQUENCE [LARGE SCALE GENOMIC DNA]</scope>
    <source>
        <strain evidence="6">K1W22B-1</strain>
    </source>
</reference>
<sequence length="159" mass="17215">MTIQTGGRLAARGDAPLGDRCPIDRTLQLLGNRTALLLLRESFYGATRFDQLWKRVGVTEASASQRLRELVAAGVLTKEPYQEPGKRTRFEYLLTPSGHDLMPVILGLFQWGADHVPERSGPEVTHDGCGAPARVVVRCDAGHEVAESEVLIAGGGPAR</sequence>
<gene>
    <name evidence="5" type="ORF">D4739_11435</name>
</gene>
<dbReference type="Gene3D" id="1.10.10.10">
    <property type="entry name" value="Winged helix-like DNA-binding domain superfamily/Winged helix DNA-binding domain"/>
    <property type="match status" value="1"/>
</dbReference>
<keyword evidence="3" id="KW-0804">Transcription</keyword>
<organism evidence="5 6">
    <name type="scientific">Nocardioides cavernaquae</name>
    <dbReference type="NCBI Taxonomy" id="2321396"/>
    <lineage>
        <taxon>Bacteria</taxon>
        <taxon>Bacillati</taxon>
        <taxon>Actinomycetota</taxon>
        <taxon>Actinomycetes</taxon>
        <taxon>Propionibacteriales</taxon>
        <taxon>Nocardioidaceae</taxon>
        <taxon>Nocardioides</taxon>
    </lineage>
</organism>
<proteinExistence type="predicted"/>
<dbReference type="PANTHER" id="PTHR33204">
    <property type="entry name" value="TRANSCRIPTIONAL REGULATOR, MARR FAMILY"/>
    <property type="match status" value="1"/>
</dbReference>
<dbReference type="Pfam" id="PF01638">
    <property type="entry name" value="HxlR"/>
    <property type="match status" value="1"/>
</dbReference>
<dbReference type="AlphaFoldDB" id="A0A3A5H7X8"/>
<evidence type="ECO:0000256" key="2">
    <source>
        <dbReference type="ARBA" id="ARBA00023125"/>
    </source>
</evidence>
<dbReference type="RefSeq" id="WP_120060737.1">
    <property type="nucleotide sequence ID" value="NZ_QYRP01000002.1"/>
</dbReference>
<dbReference type="OrthoDB" id="9792527at2"/>
<evidence type="ECO:0000313" key="5">
    <source>
        <dbReference type="EMBL" id="RJS46766.1"/>
    </source>
</evidence>
<comment type="caution">
    <text evidence="5">The sequence shown here is derived from an EMBL/GenBank/DDBJ whole genome shotgun (WGS) entry which is preliminary data.</text>
</comment>
<accession>A0A3A5H7X8</accession>
<evidence type="ECO:0000259" key="4">
    <source>
        <dbReference type="PROSITE" id="PS51118"/>
    </source>
</evidence>
<protein>
    <submittedName>
        <fullName evidence="5">Transcriptional regulator</fullName>
    </submittedName>
</protein>
<dbReference type="PANTHER" id="PTHR33204:SF18">
    <property type="entry name" value="TRANSCRIPTIONAL REGULATORY PROTEIN"/>
    <property type="match status" value="1"/>
</dbReference>